<name>A0A202E471_9EURY</name>
<dbReference type="Proteomes" id="UP000196084">
    <property type="component" value="Unassembled WGS sequence"/>
</dbReference>
<proteinExistence type="inferred from homology"/>
<dbReference type="EMBL" id="MWPH01000004">
    <property type="protein sequence ID" value="OVE83021.1"/>
    <property type="molecule type" value="Genomic_DNA"/>
</dbReference>
<dbReference type="Pfam" id="PF00378">
    <property type="entry name" value="ECH_1"/>
    <property type="match status" value="1"/>
</dbReference>
<dbReference type="CDD" id="cd06558">
    <property type="entry name" value="crotonase-like"/>
    <property type="match status" value="1"/>
</dbReference>
<keyword evidence="3" id="KW-1185">Reference proteome</keyword>
<comment type="caution">
    <text evidence="2">The sequence shown here is derived from an EMBL/GenBank/DDBJ whole genome shotgun (WGS) entry which is preliminary data.</text>
</comment>
<dbReference type="InterPro" id="IPR029045">
    <property type="entry name" value="ClpP/crotonase-like_dom_sf"/>
</dbReference>
<dbReference type="InterPro" id="IPR001753">
    <property type="entry name" value="Enoyl-CoA_hydra/iso"/>
</dbReference>
<dbReference type="AlphaFoldDB" id="A0A202E471"/>
<dbReference type="InterPro" id="IPR051683">
    <property type="entry name" value="Enoyl-CoA_Hydratase/Isomerase"/>
</dbReference>
<dbReference type="SUPFAM" id="SSF52096">
    <property type="entry name" value="ClpP/crotonase"/>
    <property type="match status" value="1"/>
</dbReference>
<dbReference type="Gene3D" id="3.90.226.10">
    <property type="entry name" value="2-enoyl-CoA Hydratase, Chain A, domain 1"/>
    <property type="match status" value="1"/>
</dbReference>
<evidence type="ECO:0000313" key="3">
    <source>
        <dbReference type="Proteomes" id="UP000196084"/>
    </source>
</evidence>
<dbReference type="PANTHER" id="PTHR42964">
    <property type="entry name" value="ENOYL-COA HYDRATASE"/>
    <property type="match status" value="1"/>
</dbReference>
<protein>
    <recommendedName>
        <fullName evidence="4">Enoyl-CoA hydratase</fullName>
    </recommendedName>
</protein>
<organism evidence="2 3">
    <name type="scientific">Natronolimnobius baerhuensis</name>
    <dbReference type="NCBI Taxonomy" id="253108"/>
    <lineage>
        <taxon>Archaea</taxon>
        <taxon>Methanobacteriati</taxon>
        <taxon>Methanobacteriota</taxon>
        <taxon>Stenosarchaea group</taxon>
        <taxon>Halobacteria</taxon>
        <taxon>Halobacteriales</taxon>
        <taxon>Natrialbaceae</taxon>
        <taxon>Natronolimnobius</taxon>
    </lineage>
</organism>
<evidence type="ECO:0008006" key="4">
    <source>
        <dbReference type="Google" id="ProtNLM"/>
    </source>
</evidence>
<evidence type="ECO:0000313" key="2">
    <source>
        <dbReference type="EMBL" id="OVE83021.1"/>
    </source>
</evidence>
<reference evidence="2 3" key="1">
    <citation type="submission" date="2017-02" db="EMBL/GenBank/DDBJ databases">
        <title>Natronthermophilus aegyptiacus gen. nov.,sp. nov., an aerobic, extremely halophilic alkalithermophilic archaeon isolated from the athalassohaline Wadi An Natrun, Egypt.</title>
        <authorList>
            <person name="Zhao B."/>
        </authorList>
    </citation>
    <scope>NUCLEOTIDE SEQUENCE [LARGE SCALE GENOMIC DNA]</scope>
    <source>
        <strain evidence="2 3">CGMCC 1.3597</strain>
    </source>
</reference>
<dbReference type="OrthoDB" id="27846at2157"/>
<dbReference type="RefSeq" id="WP_087715417.1">
    <property type="nucleotide sequence ID" value="NZ_MWPH01000004.1"/>
</dbReference>
<dbReference type="PANTHER" id="PTHR42964:SF1">
    <property type="entry name" value="POLYKETIDE BIOSYNTHESIS ENOYL-COA HYDRATASE PKSH-RELATED"/>
    <property type="match status" value="1"/>
</dbReference>
<comment type="similarity">
    <text evidence="1">Belongs to the enoyl-CoA hydratase/isomerase family.</text>
</comment>
<sequence length="253" mass="27592">MEADHLLLERAPPIQRITLNRPDRLNALATQTWAELRDALREADEDDEIRVIVLGGEGRAFCSGDDIADFEFETTADARAYARHIMSCGLTIERIETPVISSVHGLAHGGGCEIAALADVTIASEEATFRLPEALVGAVPGIGLVRFPELIGLKRTRELMLTGREFDATEAHDIGLVNEVAPADELEDVVDSRAEDVARTAPVSAQLIKRILNSRLEDEAEAVNALTLIFTMDDAVEGMEAFFDGREPEWSGN</sequence>
<accession>A0A202E471</accession>
<gene>
    <name evidence="2" type="ORF">B2G88_16495</name>
</gene>
<evidence type="ECO:0000256" key="1">
    <source>
        <dbReference type="ARBA" id="ARBA00005254"/>
    </source>
</evidence>